<protein>
    <submittedName>
        <fullName evidence="4">CsbD family protein</fullName>
    </submittedName>
</protein>
<evidence type="ECO:0000256" key="2">
    <source>
        <dbReference type="SAM" id="MobiDB-lite"/>
    </source>
</evidence>
<dbReference type="Pfam" id="PF05532">
    <property type="entry name" value="CsbD"/>
    <property type="match status" value="1"/>
</dbReference>
<comment type="similarity">
    <text evidence="1">Belongs to the UPF0337 (CsbD) family.</text>
</comment>
<gene>
    <name evidence="4" type="ORF">JQ619_34250</name>
</gene>
<dbReference type="InterPro" id="IPR008462">
    <property type="entry name" value="CsbD"/>
</dbReference>
<reference evidence="5" key="1">
    <citation type="journal article" date="2021" name="ISME J.">
        <title>Evolutionary origin and ecological implication of a unique nif island in free-living Bradyrhizobium lineages.</title>
        <authorList>
            <person name="Tao J."/>
        </authorList>
    </citation>
    <scope>NUCLEOTIDE SEQUENCE [LARGE SCALE GENOMIC DNA]</scope>
    <source>
        <strain evidence="5">SZCCT0094</strain>
    </source>
</reference>
<dbReference type="RefSeq" id="WP_172241902.1">
    <property type="nucleotide sequence ID" value="NZ_JABFDP010000034.1"/>
</dbReference>
<evidence type="ECO:0000313" key="4">
    <source>
        <dbReference type="EMBL" id="MBR1140822.1"/>
    </source>
</evidence>
<dbReference type="Gene3D" id="1.10.1470.10">
    <property type="entry name" value="YjbJ"/>
    <property type="match status" value="1"/>
</dbReference>
<feature type="compositionally biased region" description="Basic and acidic residues" evidence="2">
    <location>
        <begin position="21"/>
        <end position="38"/>
    </location>
</feature>
<evidence type="ECO:0000259" key="3">
    <source>
        <dbReference type="Pfam" id="PF05532"/>
    </source>
</evidence>
<name>A0ABS5GHM3_9BRAD</name>
<dbReference type="InterPro" id="IPR036629">
    <property type="entry name" value="YjbJ_sf"/>
</dbReference>
<comment type="caution">
    <text evidence="4">The sequence shown here is derived from an EMBL/GenBank/DDBJ whole genome shotgun (WGS) entry which is preliminary data.</text>
</comment>
<dbReference type="EMBL" id="JAFCLK010000048">
    <property type="protein sequence ID" value="MBR1140822.1"/>
    <property type="molecule type" value="Genomic_DNA"/>
</dbReference>
<evidence type="ECO:0000256" key="1">
    <source>
        <dbReference type="ARBA" id="ARBA00009129"/>
    </source>
</evidence>
<sequence length="54" mass="5506">MKGAADKTKGSIKDAAGQVSGDKELRLEGKMDKAKGEARQTAGDVKGAASRATD</sequence>
<dbReference type="SUPFAM" id="SSF69047">
    <property type="entry name" value="Hypothetical protein YjbJ"/>
    <property type="match status" value="1"/>
</dbReference>
<keyword evidence="5" id="KW-1185">Reference proteome</keyword>
<evidence type="ECO:0000313" key="5">
    <source>
        <dbReference type="Proteomes" id="UP001314635"/>
    </source>
</evidence>
<organism evidence="4 5">
    <name type="scientific">Bradyrhizobium denitrificans</name>
    <dbReference type="NCBI Taxonomy" id="2734912"/>
    <lineage>
        <taxon>Bacteria</taxon>
        <taxon>Pseudomonadati</taxon>
        <taxon>Pseudomonadota</taxon>
        <taxon>Alphaproteobacteria</taxon>
        <taxon>Hyphomicrobiales</taxon>
        <taxon>Nitrobacteraceae</taxon>
        <taxon>Bradyrhizobium</taxon>
    </lineage>
</organism>
<feature type="compositionally biased region" description="Basic and acidic residues" evidence="2">
    <location>
        <begin position="1"/>
        <end position="12"/>
    </location>
</feature>
<feature type="region of interest" description="Disordered" evidence="2">
    <location>
        <begin position="1"/>
        <end position="54"/>
    </location>
</feature>
<accession>A0ABS5GHM3</accession>
<proteinExistence type="inferred from homology"/>
<feature type="domain" description="CsbD-like" evidence="3">
    <location>
        <begin position="1"/>
        <end position="50"/>
    </location>
</feature>
<dbReference type="Proteomes" id="UP001314635">
    <property type="component" value="Unassembled WGS sequence"/>
</dbReference>